<evidence type="ECO:0000256" key="1">
    <source>
        <dbReference type="SAM" id="MobiDB-lite"/>
    </source>
</evidence>
<feature type="compositionally biased region" description="Basic and acidic residues" evidence="1">
    <location>
        <begin position="52"/>
        <end position="62"/>
    </location>
</feature>
<organism evidence="2 3">
    <name type="scientific">Aliidongia dinghuensis</name>
    <dbReference type="NCBI Taxonomy" id="1867774"/>
    <lineage>
        <taxon>Bacteria</taxon>
        <taxon>Pseudomonadati</taxon>
        <taxon>Pseudomonadota</taxon>
        <taxon>Alphaproteobacteria</taxon>
        <taxon>Rhodospirillales</taxon>
        <taxon>Dongiaceae</taxon>
        <taxon>Aliidongia</taxon>
    </lineage>
</organism>
<reference evidence="2" key="1">
    <citation type="journal article" date="2014" name="Int. J. Syst. Evol. Microbiol.">
        <title>Complete genome sequence of Corynebacterium casei LMG S-19264T (=DSM 44701T), isolated from a smear-ripened cheese.</title>
        <authorList>
            <consortium name="US DOE Joint Genome Institute (JGI-PGF)"/>
            <person name="Walter F."/>
            <person name="Albersmeier A."/>
            <person name="Kalinowski J."/>
            <person name="Ruckert C."/>
        </authorList>
    </citation>
    <scope>NUCLEOTIDE SEQUENCE</scope>
    <source>
        <strain evidence="2">CGMCC 1.15725</strain>
    </source>
</reference>
<dbReference type="EMBL" id="BMJQ01000031">
    <property type="protein sequence ID" value="GGF49673.1"/>
    <property type="molecule type" value="Genomic_DNA"/>
</dbReference>
<gene>
    <name evidence="2" type="ORF">GCM10011611_65130</name>
</gene>
<evidence type="ECO:0000313" key="3">
    <source>
        <dbReference type="Proteomes" id="UP000646365"/>
    </source>
</evidence>
<dbReference type="AlphaFoldDB" id="A0A8J2Z104"/>
<reference evidence="2" key="2">
    <citation type="submission" date="2020-09" db="EMBL/GenBank/DDBJ databases">
        <authorList>
            <person name="Sun Q."/>
            <person name="Zhou Y."/>
        </authorList>
    </citation>
    <scope>NUCLEOTIDE SEQUENCE</scope>
    <source>
        <strain evidence="2">CGMCC 1.15725</strain>
    </source>
</reference>
<comment type="caution">
    <text evidence="2">The sequence shown here is derived from an EMBL/GenBank/DDBJ whole genome shotgun (WGS) entry which is preliminary data.</text>
</comment>
<evidence type="ECO:0000313" key="2">
    <source>
        <dbReference type="EMBL" id="GGF49673.1"/>
    </source>
</evidence>
<accession>A0A8J2Z104</accession>
<feature type="region of interest" description="Disordered" evidence="1">
    <location>
        <begin position="31"/>
        <end position="62"/>
    </location>
</feature>
<name>A0A8J2Z104_9PROT</name>
<keyword evidence="3" id="KW-1185">Reference proteome</keyword>
<sequence>MGVTIYAGNAGDRNERGMRGAVDLGTELARRPGVNPQAVGSPTALVEGGDGSPEHDGMPAAK</sequence>
<protein>
    <submittedName>
        <fullName evidence="2">Uncharacterized protein</fullName>
    </submittedName>
</protein>
<dbReference type="Proteomes" id="UP000646365">
    <property type="component" value="Unassembled WGS sequence"/>
</dbReference>
<proteinExistence type="predicted"/>